<dbReference type="Pfam" id="PF08477">
    <property type="entry name" value="Roc"/>
    <property type="match status" value="1"/>
</dbReference>
<keyword evidence="1" id="KW-0677">Repeat</keyword>
<organism evidence="3 4">
    <name type="scientific">Stylophora pistillata</name>
    <name type="common">Smooth cauliflower coral</name>
    <dbReference type="NCBI Taxonomy" id="50429"/>
    <lineage>
        <taxon>Eukaryota</taxon>
        <taxon>Metazoa</taxon>
        <taxon>Cnidaria</taxon>
        <taxon>Anthozoa</taxon>
        <taxon>Hexacorallia</taxon>
        <taxon>Scleractinia</taxon>
        <taxon>Astrocoeniina</taxon>
        <taxon>Pocilloporidae</taxon>
        <taxon>Stylophora</taxon>
    </lineage>
</organism>
<gene>
    <name evidence="3" type="primary">pats1</name>
    <name evidence="3" type="ORF">AWC38_SpisGene22400</name>
</gene>
<keyword evidence="3" id="KW-0808">Transferase</keyword>
<reference evidence="4" key="1">
    <citation type="journal article" date="2017" name="bioRxiv">
        <title>Comparative analysis of the genomes of Stylophora pistillata and Acropora digitifera provides evidence for extensive differences between species of corals.</title>
        <authorList>
            <person name="Voolstra C.R."/>
            <person name="Li Y."/>
            <person name="Liew Y.J."/>
            <person name="Baumgarten S."/>
            <person name="Zoccola D."/>
            <person name="Flot J.-F."/>
            <person name="Tambutte S."/>
            <person name="Allemand D."/>
            <person name="Aranda M."/>
        </authorList>
    </citation>
    <scope>NUCLEOTIDE SEQUENCE [LARGE SCALE GENOMIC DNA]</scope>
</reference>
<dbReference type="Proteomes" id="UP000225706">
    <property type="component" value="Unassembled WGS sequence"/>
</dbReference>
<keyword evidence="3" id="KW-0418">Kinase</keyword>
<accession>A0A2B4R794</accession>
<dbReference type="OrthoDB" id="5962960at2759"/>
<sequence length="429" mass="49348">MAEESVADVTEQILQNDLEDDREDIYSITWDFAGQSVYYVTHPIFLTRRAIYLLVNDLRKNPSDKAIPLVKQGVYKEIEDKYNYDLKTNFDYLEFWMGSLASLVEQGSRPHESTEKEVLSKKLPAVFVVCNHADEPYCTRSPPALAKEIFGDLKGKPCGAQLFDVFCVDNTKSGTKSECEEIMQLREKVHGVAKGLAHVNEPIPIKWLKYENALGVIRENDRKLIFLSTAKQIASNVCKINKNNEISSLLNFLHDLRVFIHFDDTPELSEVVFMDIQWLIDVYKNVITVRAYHEENNFGPLWKRTRDRWNPGRKTPQTYNYLGDGHKSLVLPHKFNESLDPPDHVVRRLLHNLKLDDATLEHPKPEAEKWIRCLSRHAKDHKRTDVVEYLREIMPTGTAGPLLPEALPVQDIPESQLMRLTITLGVEAL</sequence>
<keyword evidence="4" id="KW-1185">Reference proteome</keyword>
<evidence type="ECO:0000256" key="1">
    <source>
        <dbReference type="ARBA" id="ARBA00022737"/>
    </source>
</evidence>
<dbReference type="Pfam" id="PF16095">
    <property type="entry name" value="COR-A"/>
    <property type="match status" value="1"/>
</dbReference>
<feature type="domain" description="COR" evidence="2">
    <location>
        <begin position="204"/>
        <end position="296"/>
    </location>
</feature>
<comment type="caution">
    <text evidence="3">The sequence shown here is derived from an EMBL/GenBank/DDBJ whole genome shotgun (WGS) entry which is preliminary data.</text>
</comment>
<protein>
    <submittedName>
        <fullName evidence="3">Putative serine/threonine-protein kinase pats1</fullName>
    </submittedName>
</protein>
<dbReference type="Gene3D" id="1.10.10.10">
    <property type="entry name" value="Winged helix-like DNA-binding domain superfamily/Winged helix DNA-binding domain"/>
    <property type="match status" value="1"/>
</dbReference>
<evidence type="ECO:0000313" key="3">
    <source>
        <dbReference type="EMBL" id="PFX13511.1"/>
    </source>
</evidence>
<dbReference type="InterPro" id="IPR032171">
    <property type="entry name" value="COR-A"/>
</dbReference>
<evidence type="ECO:0000313" key="4">
    <source>
        <dbReference type="Proteomes" id="UP000225706"/>
    </source>
</evidence>
<proteinExistence type="predicted"/>
<dbReference type="EMBL" id="LSMT01000959">
    <property type="protein sequence ID" value="PFX13511.1"/>
    <property type="molecule type" value="Genomic_DNA"/>
</dbReference>
<dbReference type="GO" id="GO:0016301">
    <property type="term" value="F:kinase activity"/>
    <property type="evidence" value="ECO:0007669"/>
    <property type="project" value="UniProtKB-KW"/>
</dbReference>
<evidence type="ECO:0000259" key="2">
    <source>
        <dbReference type="Pfam" id="PF16095"/>
    </source>
</evidence>
<dbReference type="InterPro" id="IPR036388">
    <property type="entry name" value="WH-like_DNA-bd_sf"/>
</dbReference>
<dbReference type="AlphaFoldDB" id="A0A2B4R794"/>
<dbReference type="Gene3D" id="3.40.50.300">
    <property type="entry name" value="P-loop containing nucleotide triphosphate hydrolases"/>
    <property type="match status" value="1"/>
</dbReference>
<name>A0A2B4R794_STYPI</name>
<dbReference type="InterPro" id="IPR027417">
    <property type="entry name" value="P-loop_NTPase"/>
</dbReference>